<accession>A0A0N1N1I3</accession>
<evidence type="ECO:0000313" key="8">
    <source>
        <dbReference type="Proteomes" id="UP000037822"/>
    </source>
</evidence>
<evidence type="ECO:0000256" key="3">
    <source>
        <dbReference type="ARBA" id="ARBA00022801"/>
    </source>
</evidence>
<dbReference type="PANTHER" id="PTHR43794">
    <property type="entry name" value="AMINOHYDROLASE SSNA-RELATED"/>
    <property type="match status" value="1"/>
</dbReference>
<dbReference type="AlphaFoldDB" id="A0A0N1N1I3"/>
<dbReference type="GO" id="GO:0046872">
    <property type="term" value="F:metal ion binding"/>
    <property type="evidence" value="ECO:0007669"/>
    <property type="project" value="UniProtKB-KW"/>
</dbReference>
<dbReference type="Gene3D" id="3.20.20.140">
    <property type="entry name" value="Metal-dependent hydrolases"/>
    <property type="match status" value="1"/>
</dbReference>
<proteinExistence type="inferred from homology"/>
<gene>
    <name evidence="7" type="ORF">AE618_09075</name>
</gene>
<dbReference type="Proteomes" id="UP000037822">
    <property type="component" value="Unassembled WGS sequence"/>
</dbReference>
<dbReference type="PATRIC" id="fig|1526658.3.peg.5303"/>
<dbReference type="PANTHER" id="PTHR43794:SF11">
    <property type="entry name" value="AMIDOHYDROLASE-RELATED DOMAIN-CONTAINING PROTEIN"/>
    <property type="match status" value="1"/>
</dbReference>
<dbReference type="InterPro" id="IPR050287">
    <property type="entry name" value="MTA/SAH_deaminase"/>
</dbReference>
<dbReference type="GO" id="GO:0016810">
    <property type="term" value="F:hydrolase activity, acting on carbon-nitrogen (but not peptide) bonds"/>
    <property type="evidence" value="ECO:0007669"/>
    <property type="project" value="InterPro"/>
</dbReference>
<dbReference type="Pfam" id="PF22039">
    <property type="entry name" value="HUTI_composite_bact"/>
    <property type="match status" value="1"/>
</dbReference>
<evidence type="ECO:0000259" key="5">
    <source>
        <dbReference type="Pfam" id="PF01979"/>
    </source>
</evidence>
<evidence type="ECO:0000259" key="6">
    <source>
        <dbReference type="Pfam" id="PF22039"/>
    </source>
</evidence>
<name>A0A0N1N1I3_9HYPH</name>
<reference evidence="7 8" key="1">
    <citation type="submission" date="2015-07" db="EMBL/GenBank/DDBJ databases">
        <title>Whole genome sequencing of Bosea vaviloviae isolated from cave pool.</title>
        <authorList>
            <person name="Tan N.E.H."/>
            <person name="Lee Y.P."/>
            <person name="Gan H.M."/>
            <person name="Barton H."/>
            <person name="Savka M.A."/>
        </authorList>
    </citation>
    <scope>NUCLEOTIDE SEQUENCE [LARGE SCALE GENOMIC DNA]</scope>
    <source>
        <strain evidence="7 8">SD260</strain>
    </source>
</reference>
<evidence type="ECO:0000313" key="7">
    <source>
        <dbReference type="EMBL" id="KPH81185.1"/>
    </source>
</evidence>
<dbReference type="InterPro" id="IPR032466">
    <property type="entry name" value="Metal_Hydrolase"/>
</dbReference>
<dbReference type="Gene3D" id="2.30.40.10">
    <property type="entry name" value="Urease, subunit C, domain 1"/>
    <property type="match status" value="1"/>
</dbReference>
<evidence type="ECO:0000256" key="1">
    <source>
        <dbReference type="ARBA" id="ARBA00006745"/>
    </source>
</evidence>
<evidence type="ECO:0000256" key="4">
    <source>
        <dbReference type="ARBA" id="ARBA00022833"/>
    </source>
</evidence>
<feature type="domain" description="Aminodeoxyfutalosine deaminase/Imidazolonepropionase-like composite" evidence="6">
    <location>
        <begin position="27"/>
        <end position="52"/>
    </location>
</feature>
<comment type="caution">
    <text evidence="7">The sequence shown here is derived from an EMBL/GenBank/DDBJ whole genome shotgun (WGS) entry which is preliminary data.</text>
</comment>
<sequence>MTTQIIWGSTLLTGFDAAGEPIIRRDAGVVCEAGVIVATGPVAELKTRYPDASVIGGRDFAITPGFVNAHHHVGLTPLQLGSPDHPLELWFASRIALRDVDLYADTLFSAFEMIESGVTTVQHLHSRAPGTPQDILAAAEKVIAAYRDIGMRASYSMALRDQNRLVYEADQDFVARLPDHLRPAASAFFQRFTVPLSDQVAVFDELVTRHGEGERIRIQIAPANLHWLSEKALETTGELQRRTGLPVHMHVLETPYQKAYARKRTGGSALAHLDRLGLLGPHFTIGHGVWMSEADIELAAERGVCVCHNCSSNFRLKSGMAPVNRFLARGIPVAIGIDEAGINDDRDMLQEMRLVLRAHREPGIDAPHPSSAQVLRMATECGARTTPFAGRIGRLEPGMAADLVMFDWPAVTYPYQDEALGFVEVLVQRAKAKAVHSVMVGGEWVYRERRFTMLDRETVLAVLAEALAKPKTPAEIERMALSQALLPHVRRFYDGYLDGLGDEPHYRPSGRF</sequence>
<protein>
    <submittedName>
        <fullName evidence="7">Amidohydrolase</fullName>
    </submittedName>
</protein>
<evidence type="ECO:0000256" key="2">
    <source>
        <dbReference type="ARBA" id="ARBA00022723"/>
    </source>
</evidence>
<dbReference type="Pfam" id="PF01979">
    <property type="entry name" value="Amidohydro_1"/>
    <property type="match status" value="1"/>
</dbReference>
<organism evidence="7 8">
    <name type="scientific">Bosea vaviloviae</name>
    <dbReference type="NCBI Taxonomy" id="1526658"/>
    <lineage>
        <taxon>Bacteria</taxon>
        <taxon>Pseudomonadati</taxon>
        <taxon>Pseudomonadota</taxon>
        <taxon>Alphaproteobacteria</taxon>
        <taxon>Hyphomicrobiales</taxon>
        <taxon>Boseaceae</taxon>
        <taxon>Bosea</taxon>
    </lineage>
</organism>
<keyword evidence="4" id="KW-0862">Zinc</keyword>
<feature type="domain" description="Amidohydrolase-related" evidence="5">
    <location>
        <begin position="62"/>
        <end position="445"/>
    </location>
</feature>
<dbReference type="EMBL" id="LGSZ01000031">
    <property type="protein sequence ID" value="KPH81185.1"/>
    <property type="molecule type" value="Genomic_DNA"/>
</dbReference>
<keyword evidence="8" id="KW-1185">Reference proteome</keyword>
<dbReference type="OrthoDB" id="9796020at2"/>
<dbReference type="InterPro" id="IPR054418">
    <property type="entry name" value="MQNX/HUTI_composite_N"/>
</dbReference>
<dbReference type="SUPFAM" id="SSF51338">
    <property type="entry name" value="Composite domain of metallo-dependent hydrolases"/>
    <property type="match status" value="1"/>
</dbReference>
<dbReference type="SUPFAM" id="SSF51556">
    <property type="entry name" value="Metallo-dependent hydrolases"/>
    <property type="match status" value="1"/>
</dbReference>
<dbReference type="InterPro" id="IPR006680">
    <property type="entry name" value="Amidohydro-rel"/>
</dbReference>
<keyword evidence="2" id="KW-0479">Metal-binding</keyword>
<dbReference type="RefSeq" id="WP_054208731.1">
    <property type="nucleotide sequence ID" value="NZ_LGSZ01000031.1"/>
</dbReference>
<comment type="similarity">
    <text evidence="1">Belongs to the metallo-dependent hydrolases superfamily. ATZ/TRZ family.</text>
</comment>
<keyword evidence="3 7" id="KW-0378">Hydrolase</keyword>
<dbReference type="InterPro" id="IPR011059">
    <property type="entry name" value="Metal-dep_hydrolase_composite"/>
</dbReference>